<dbReference type="InterPro" id="IPR003736">
    <property type="entry name" value="PAAI_dom"/>
</dbReference>
<dbReference type="PANTHER" id="PTHR21660">
    <property type="entry name" value="THIOESTERASE SUPERFAMILY MEMBER-RELATED"/>
    <property type="match status" value="1"/>
</dbReference>
<dbReference type="AlphaFoldDB" id="A0A0R3MGK9"/>
<feature type="domain" description="Thioesterase" evidence="3">
    <location>
        <begin position="67"/>
        <end position="144"/>
    </location>
</feature>
<organism evidence="4 5">
    <name type="scientific">Bradyrhizobium retamae</name>
    <dbReference type="NCBI Taxonomy" id="1300035"/>
    <lineage>
        <taxon>Bacteria</taxon>
        <taxon>Pseudomonadati</taxon>
        <taxon>Pseudomonadota</taxon>
        <taxon>Alphaproteobacteria</taxon>
        <taxon>Hyphomicrobiales</taxon>
        <taxon>Nitrobacteraceae</taxon>
        <taxon>Bradyrhizobium</taxon>
    </lineage>
</organism>
<dbReference type="NCBIfam" id="TIGR00369">
    <property type="entry name" value="unchar_dom_1"/>
    <property type="match status" value="1"/>
</dbReference>
<dbReference type="Gene3D" id="3.10.129.10">
    <property type="entry name" value="Hotdog Thioesterase"/>
    <property type="match status" value="1"/>
</dbReference>
<comment type="caution">
    <text evidence="4">The sequence shown here is derived from an EMBL/GenBank/DDBJ whole genome shotgun (WGS) entry which is preliminary data.</text>
</comment>
<dbReference type="CDD" id="cd03443">
    <property type="entry name" value="PaaI_thioesterase"/>
    <property type="match status" value="1"/>
</dbReference>
<evidence type="ECO:0000313" key="5">
    <source>
        <dbReference type="Proteomes" id="UP000052023"/>
    </source>
</evidence>
<dbReference type="OrthoDB" id="9813282at2"/>
<dbReference type="Pfam" id="PF03061">
    <property type="entry name" value="4HBT"/>
    <property type="match status" value="1"/>
</dbReference>
<dbReference type="GO" id="GO:0047617">
    <property type="term" value="F:fatty acyl-CoA hydrolase activity"/>
    <property type="evidence" value="ECO:0007669"/>
    <property type="project" value="InterPro"/>
</dbReference>
<evidence type="ECO:0000256" key="2">
    <source>
        <dbReference type="ARBA" id="ARBA00022801"/>
    </source>
</evidence>
<dbReference type="EMBL" id="LLYA01000192">
    <property type="protein sequence ID" value="KRR18734.1"/>
    <property type="molecule type" value="Genomic_DNA"/>
</dbReference>
<comment type="similarity">
    <text evidence="1">Belongs to the thioesterase PaaI family.</text>
</comment>
<dbReference type="PANTHER" id="PTHR21660:SF1">
    <property type="entry name" value="ACYL-COENZYME A THIOESTERASE 13"/>
    <property type="match status" value="1"/>
</dbReference>
<evidence type="ECO:0000256" key="1">
    <source>
        <dbReference type="ARBA" id="ARBA00008324"/>
    </source>
</evidence>
<dbReference type="InterPro" id="IPR029069">
    <property type="entry name" value="HotDog_dom_sf"/>
</dbReference>
<sequence>MTTRTYGTVSPEQRKTMSGLEFVKGLASGVLPLNTIAQTLGYDVVEAESGRVVITLDPTGAHLNPSGTVHGGLTATLLDSCMGLAIQSMLEKGIGSTTLEFKISLVRAITLETGQIRAEGNVLNCGRRVGTAEGCVTDVKGRLLAHGTTTCLIFSS</sequence>
<protein>
    <submittedName>
        <fullName evidence="4">Phenylacetic acid degradation protein</fullName>
    </submittedName>
</protein>
<keyword evidence="5" id="KW-1185">Reference proteome</keyword>
<dbReference type="InterPro" id="IPR039298">
    <property type="entry name" value="ACOT13"/>
</dbReference>
<evidence type="ECO:0000259" key="3">
    <source>
        <dbReference type="Pfam" id="PF03061"/>
    </source>
</evidence>
<accession>A0A0R3MGK9</accession>
<dbReference type="Proteomes" id="UP000052023">
    <property type="component" value="Unassembled WGS sequence"/>
</dbReference>
<name>A0A0R3MGK9_9BRAD</name>
<evidence type="ECO:0000313" key="4">
    <source>
        <dbReference type="EMBL" id="KRR18734.1"/>
    </source>
</evidence>
<dbReference type="InterPro" id="IPR006683">
    <property type="entry name" value="Thioestr_dom"/>
</dbReference>
<dbReference type="SUPFAM" id="SSF54637">
    <property type="entry name" value="Thioesterase/thiol ester dehydrase-isomerase"/>
    <property type="match status" value="1"/>
</dbReference>
<gene>
    <name evidence="4" type="ORF">CQ13_09810</name>
</gene>
<keyword evidence="2" id="KW-0378">Hydrolase</keyword>
<dbReference type="RefSeq" id="WP_057846920.1">
    <property type="nucleotide sequence ID" value="NZ_LLYA01000192.1"/>
</dbReference>
<proteinExistence type="inferred from homology"/>
<reference evidence="4 5" key="1">
    <citation type="submission" date="2014-03" db="EMBL/GenBank/DDBJ databases">
        <title>Bradyrhizobium valentinum sp. nov., isolated from effective nodules of Lupinus mariae-josephae, a lupine endemic of basic-lime soils in Eastern Spain.</title>
        <authorList>
            <person name="Duran D."/>
            <person name="Rey L."/>
            <person name="Navarro A."/>
            <person name="Busquets A."/>
            <person name="Imperial J."/>
            <person name="Ruiz-Argueso T."/>
        </authorList>
    </citation>
    <scope>NUCLEOTIDE SEQUENCE [LARGE SCALE GENOMIC DNA]</scope>
    <source>
        <strain evidence="4 5">Ro19</strain>
    </source>
</reference>